<dbReference type="Proteomes" id="UP000008022">
    <property type="component" value="Unassembled WGS sequence"/>
</dbReference>
<evidence type="ECO:0000313" key="3">
    <source>
        <dbReference type="Proteomes" id="UP000008022"/>
    </source>
</evidence>
<feature type="compositionally biased region" description="Polar residues" evidence="1">
    <location>
        <begin position="1"/>
        <end position="24"/>
    </location>
</feature>
<dbReference type="Gramene" id="ORUFI11G09140.1">
    <property type="protein sequence ID" value="ORUFI11G09140.1"/>
    <property type="gene ID" value="ORUFI11G09140"/>
</dbReference>
<proteinExistence type="predicted"/>
<reference evidence="2" key="2">
    <citation type="submission" date="2015-06" db="UniProtKB">
        <authorList>
            <consortium name="EnsemblPlants"/>
        </authorList>
    </citation>
    <scope>IDENTIFICATION</scope>
</reference>
<keyword evidence="3" id="KW-1185">Reference proteome</keyword>
<sequence>MATNGSAAMQTHSSRVLFTPSLSADPNPEPPVVEALDPKPPTPHHDADAVAVAGADVAASHLASTRGSLPFASRCPCSALPATGGGV</sequence>
<feature type="region of interest" description="Disordered" evidence="1">
    <location>
        <begin position="1"/>
        <end position="46"/>
    </location>
</feature>
<dbReference type="HOGENOM" id="CLU_2350088_0_0_1"/>
<organism evidence="2 3">
    <name type="scientific">Oryza rufipogon</name>
    <name type="common">Brownbeard rice</name>
    <name type="synonym">Asian wild rice</name>
    <dbReference type="NCBI Taxonomy" id="4529"/>
    <lineage>
        <taxon>Eukaryota</taxon>
        <taxon>Viridiplantae</taxon>
        <taxon>Streptophyta</taxon>
        <taxon>Embryophyta</taxon>
        <taxon>Tracheophyta</taxon>
        <taxon>Spermatophyta</taxon>
        <taxon>Magnoliopsida</taxon>
        <taxon>Liliopsida</taxon>
        <taxon>Poales</taxon>
        <taxon>Poaceae</taxon>
        <taxon>BOP clade</taxon>
        <taxon>Oryzoideae</taxon>
        <taxon>Oryzeae</taxon>
        <taxon>Oryzinae</taxon>
        <taxon>Oryza</taxon>
    </lineage>
</organism>
<accession>A0A0E0R6K0</accession>
<evidence type="ECO:0000313" key="2">
    <source>
        <dbReference type="EnsemblPlants" id="ORUFI11G09140.1"/>
    </source>
</evidence>
<protein>
    <submittedName>
        <fullName evidence="2">Uncharacterized protein</fullName>
    </submittedName>
</protein>
<name>A0A0E0R6K0_ORYRU</name>
<dbReference type="EnsemblPlants" id="ORUFI11G09140.1">
    <property type="protein sequence ID" value="ORUFI11G09140.1"/>
    <property type="gene ID" value="ORUFI11G09140"/>
</dbReference>
<reference evidence="3" key="1">
    <citation type="submission" date="2013-06" db="EMBL/GenBank/DDBJ databases">
        <authorList>
            <person name="Zhao Q."/>
        </authorList>
    </citation>
    <scope>NUCLEOTIDE SEQUENCE</scope>
    <source>
        <strain evidence="3">cv. W1943</strain>
    </source>
</reference>
<evidence type="ECO:0000256" key="1">
    <source>
        <dbReference type="SAM" id="MobiDB-lite"/>
    </source>
</evidence>
<dbReference type="OMA" id="FASRCPC"/>
<dbReference type="AlphaFoldDB" id="A0A0E0R6K0"/>